<dbReference type="Proteomes" id="UP001219525">
    <property type="component" value="Unassembled WGS sequence"/>
</dbReference>
<organism evidence="1 2">
    <name type="scientific">Mycena pura</name>
    <dbReference type="NCBI Taxonomy" id="153505"/>
    <lineage>
        <taxon>Eukaryota</taxon>
        <taxon>Fungi</taxon>
        <taxon>Dikarya</taxon>
        <taxon>Basidiomycota</taxon>
        <taxon>Agaricomycotina</taxon>
        <taxon>Agaricomycetes</taxon>
        <taxon>Agaricomycetidae</taxon>
        <taxon>Agaricales</taxon>
        <taxon>Marasmiineae</taxon>
        <taxon>Mycenaceae</taxon>
        <taxon>Mycena</taxon>
    </lineage>
</organism>
<name>A0AAD6VX54_9AGAR</name>
<gene>
    <name evidence="1" type="ORF">GGX14DRAFT_429378</name>
</gene>
<dbReference type="EMBL" id="JARJCW010000008">
    <property type="protein sequence ID" value="KAJ7221279.1"/>
    <property type="molecule type" value="Genomic_DNA"/>
</dbReference>
<protein>
    <submittedName>
        <fullName evidence="1">Uncharacterized protein</fullName>
    </submittedName>
</protein>
<sequence length="376" mass="41383">MAGSAILVQEIWDEIVDHLALACRAEAMDMEDLKSASLIGRCFVSRPQSHIFRSISVQNMPRVTARVLAERLLDLMSSSPHLIRYVQALQIHSGDSVTLHSVAQIGWSHVYQLTLGGVEAASGSVVLEKLTILVSLSSLRSLVFRIGHWDAALLCNIFARCTTGVKRFTFVHCNPARLSAPFVPSAVPSTLARPTHIFLSASSSMVDLLLDPTCPVDLSGLTHLRCVEFNNQRFNVLLGRVGATLTHLHVIGRHKGLDDVNPALLPALTQLDVYATAPPFSRFLARLPIENRIATVNVHGNFVIDKDFEGVLLGRPMPVLKRVIVQVLEQPPEFEAWMPSPPSAETVHSFQLRLPRLHERGLLSVEFVPFQGGCLV</sequence>
<comment type="caution">
    <text evidence="1">The sequence shown here is derived from an EMBL/GenBank/DDBJ whole genome shotgun (WGS) entry which is preliminary data.</text>
</comment>
<accession>A0AAD6VX54</accession>
<proteinExistence type="predicted"/>
<evidence type="ECO:0000313" key="1">
    <source>
        <dbReference type="EMBL" id="KAJ7221279.1"/>
    </source>
</evidence>
<feature type="non-terminal residue" evidence="1">
    <location>
        <position position="376"/>
    </location>
</feature>
<keyword evidence="2" id="KW-1185">Reference proteome</keyword>
<evidence type="ECO:0000313" key="2">
    <source>
        <dbReference type="Proteomes" id="UP001219525"/>
    </source>
</evidence>
<dbReference type="AlphaFoldDB" id="A0AAD6VX54"/>
<reference evidence="1" key="1">
    <citation type="submission" date="2023-03" db="EMBL/GenBank/DDBJ databases">
        <title>Massive genome expansion in bonnet fungi (Mycena s.s.) driven by repeated elements and novel gene families across ecological guilds.</title>
        <authorList>
            <consortium name="Lawrence Berkeley National Laboratory"/>
            <person name="Harder C.B."/>
            <person name="Miyauchi S."/>
            <person name="Viragh M."/>
            <person name="Kuo A."/>
            <person name="Thoen E."/>
            <person name="Andreopoulos B."/>
            <person name="Lu D."/>
            <person name="Skrede I."/>
            <person name="Drula E."/>
            <person name="Henrissat B."/>
            <person name="Morin E."/>
            <person name="Kohler A."/>
            <person name="Barry K."/>
            <person name="LaButti K."/>
            <person name="Morin E."/>
            <person name="Salamov A."/>
            <person name="Lipzen A."/>
            <person name="Mereny Z."/>
            <person name="Hegedus B."/>
            <person name="Baldrian P."/>
            <person name="Stursova M."/>
            <person name="Weitz H."/>
            <person name="Taylor A."/>
            <person name="Grigoriev I.V."/>
            <person name="Nagy L.G."/>
            <person name="Martin F."/>
            <person name="Kauserud H."/>
        </authorList>
    </citation>
    <scope>NUCLEOTIDE SEQUENCE</scope>
    <source>
        <strain evidence="1">9144</strain>
    </source>
</reference>